<dbReference type="Pfam" id="PF07209">
    <property type="entry name" value="DUF1415"/>
    <property type="match status" value="1"/>
</dbReference>
<proteinExistence type="predicted"/>
<sequence>MPPCSLPADAVCDQAVVAATRHWLTRAVIGLNLCPFAKAVHVKNQIRYAVSKATDVEGVLADLERELSTLAHTDPEAIDTTLLIVPHALADFLDYNDCLYFADRLLKQLRLDGTLQIASFHPNYQFDGSEPDDIENYTNRSPYPILHLLREASIERAVEAFPDAAEIYQRNQQTLRRLGLAGWRQWMLATLTDD</sequence>
<organism evidence="1 2">
    <name type="scientific">Paraburkholderia humisilvae</name>
    <dbReference type="NCBI Taxonomy" id="627669"/>
    <lineage>
        <taxon>Bacteria</taxon>
        <taxon>Pseudomonadati</taxon>
        <taxon>Pseudomonadota</taxon>
        <taxon>Betaproteobacteria</taxon>
        <taxon>Burkholderiales</taxon>
        <taxon>Burkholderiaceae</taxon>
        <taxon>Paraburkholderia</taxon>
    </lineage>
</organism>
<protein>
    <recommendedName>
        <fullName evidence="3">Peptidase</fullName>
    </recommendedName>
</protein>
<gene>
    <name evidence="1" type="ORF">LMG29542_03610</name>
</gene>
<dbReference type="AlphaFoldDB" id="A0A6J5E3B2"/>
<dbReference type="RefSeq" id="WP_175227795.1">
    <property type="nucleotide sequence ID" value="NZ_CADIKH010000015.1"/>
</dbReference>
<dbReference type="Proteomes" id="UP000494363">
    <property type="component" value="Unassembled WGS sequence"/>
</dbReference>
<evidence type="ECO:0000313" key="2">
    <source>
        <dbReference type="Proteomes" id="UP000494363"/>
    </source>
</evidence>
<evidence type="ECO:0008006" key="3">
    <source>
        <dbReference type="Google" id="ProtNLM"/>
    </source>
</evidence>
<keyword evidence="2" id="KW-1185">Reference proteome</keyword>
<name>A0A6J5E3B2_9BURK</name>
<dbReference type="InterPro" id="IPR009858">
    <property type="entry name" value="DUF1415"/>
</dbReference>
<accession>A0A6J5E3B2</accession>
<reference evidence="1 2" key="1">
    <citation type="submission" date="2020-04" db="EMBL/GenBank/DDBJ databases">
        <authorList>
            <person name="De Canck E."/>
        </authorList>
    </citation>
    <scope>NUCLEOTIDE SEQUENCE [LARGE SCALE GENOMIC DNA]</scope>
    <source>
        <strain evidence="1 2">LMG 29542</strain>
    </source>
</reference>
<evidence type="ECO:0000313" key="1">
    <source>
        <dbReference type="EMBL" id="CAB3759542.1"/>
    </source>
</evidence>
<dbReference type="EMBL" id="CADIKH010000015">
    <property type="protein sequence ID" value="CAB3759542.1"/>
    <property type="molecule type" value="Genomic_DNA"/>
</dbReference>